<proteinExistence type="inferred from homology"/>
<organism evidence="3">
    <name type="scientific">Amphimedon queenslandica</name>
    <name type="common">Sponge</name>
    <dbReference type="NCBI Taxonomy" id="400682"/>
    <lineage>
        <taxon>Eukaryota</taxon>
        <taxon>Metazoa</taxon>
        <taxon>Porifera</taxon>
        <taxon>Demospongiae</taxon>
        <taxon>Heteroscleromorpha</taxon>
        <taxon>Haplosclerida</taxon>
        <taxon>Niphatidae</taxon>
        <taxon>Amphimedon</taxon>
    </lineage>
</organism>
<dbReference type="Gene3D" id="3.40.50.300">
    <property type="entry name" value="P-loop containing nucleotide triphosphate hydrolases"/>
    <property type="match status" value="1"/>
</dbReference>
<dbReference type="InterPro" id="IPR027417">
    <property type="entry name" value="P-loop_NTPase"/>
</dbReference>
<reference evidence="3" key="1">
    <citation type="submission" date="2017-05" db="UniProtKB">
        <authorList>
            <consortium name="EnsemblMetazoa"/>
        </authorList>
    </citation>
    <scope>IDENTIFICATION</scope>
</reference>
<dbReference type="eggNOG" id="KOG0092">
    <property type="taxonomic scope" value="Eukaryota"/>
</dbReference>
<comment type="similarity">
    <text evidence="1">Belongs to the small GTPase superfamily. Rab family.</text>
</comment>
<accession>A0A1X7TC33</accession>
<dbReference type="GO" id="GO:0005525">
    <property type="term" value="F:GTP binding"/>
    <property type="evidence" value="ECO:0007669"/>
    <property type="project" value="InterPro"/>
</dbReference>
<evidence type="ECO:0000256" key="1">
    <source>
        <dbReference type="ARBA" id="ARBA00006270"/>
    </source>
</evidence>
<dbReference type="EnsemblMetazoa" id="Aqu2.1.12012_001">
    <property type="protein sequence ID" value="Aqu2.1.12012_001"/>
    <property type="gene ID" value="Aqu2.1.12012"/>
</dbReference>
<dbReference type="AlphaFoldDB" id="A0A1X7TC33"/>
<name>A0A1X7TC33_AMPQE</name>
<dbReference type="PROSITE" id="PS51419">
    <property type="entry name" value="RAB"/>
    <property type="match status" value="1"/>
</dbReference>
<evidence type="ECO:0000313" key="3">
    <source>
        <dbReference type="EnsemblMetazoa" id="Aqu2.1.12012_001"/>
    </source>
</evidence>
<dbReference type="OrthoDB" id="63533at2759"/>
<dbReference type="GO" id="GO:0003924">
    <property type="term" value="F:GTPase activity"/>
    <property type="evidence" value="ECO:0007669"/>
    <property type="project" value="InterPro"/>
</dbReference>
<evidence type="ECO:0000256" key="2">
    <source>
        <dbReference type="ARBA" id="ARBA00022741"/>
    </source>
</evidence>
<sequence length="51" mass="5853">ASFMSKSLTVDNSTIKFQVWDTAGQERYRSLLPMYYRNAVAAIVVYDTTNE</sequence>
<dbReference type="PANTHER" id="PTHR47978">
    <property type="match status" value="1"/>
</dbReference>
<dbReference type="InterPro" id="IPR001806">
    <property type="entry name" value="Small_GTPase"/>
</dbReference>
<dbReference type="SUPFAM" id="SSF52540">
    <property type="entry name" value="P-loop containing nucleoside triphosphate hydrolases"/>
    <property type="match status" value="1"/>
</dbReference>
<protein>
    <submittedName>
        <fullName evidence="3">Uncharacterized protein</fullName>
    </submittedName>
</protein>
<dbReference type="Pfam" id="PF00071">
    <property type="entry name" value="Ras"/>
    <property type="match status" value="1"/>
</dbReference>
<dbReference type="STRING" id="400682.A0A1X7TC33"/>
<keyword evidence="2" id="KW-0547">Nucleotide-binding</keyword>
<dbReference type="InParanoid" id="A0A1X7TC33"/>